<dbReference type="PANTHER" id="PTHR46025">
    <property type="entry name" value="XYLOSYLTRANSFERASE OXT"/>
    <property type="match status" value="1"/>
</dbReference>
<dbReference type="AlphaFoldDB" id="A0A6S7IH14"/>
<organism evidence="5 6">
    <name type="scientific">Paramuricea clavata</name>
    <name type="common">Red gorgonian</name>
    <name type="synonym">Violescent sea-whip</name>
    <dbReference type="NCBI Taxonomy" id="317549"/>
    <lineage>
        <taxon>Eukaryota</taxon>
        <taxon>Metazoa</taxon>
        <taxon>Cnidaria</taxon>
        <taxon>Anthozoa</taxon>
        <taxon>Octocorallia</taxon>
        <taxon>Malacalcyonacea</taxon>
        <taxon>Plexauridae</taxon>
        <taxon>Paramuricea</taxon>
    </lineage>
</organism>
<proteinExistence type="predicted"/>
<evidence type="ECO:0000256" key="4">
    <source>
        <dbReference type="ARBA" id="ARBA00022989"/>
    </source>
</evidence>
<dbReference type="InterPro" id="IPR024448">
    <property type="entry name" value="XylT_C"/>
</dbReference>
<gene>
    <name evidence="5" type="ORF">PACLA_8A008487</name>
</gene>
<dbReference type="GO" id="GO:0015012">
    <property type="term" value="P:heparan sulfate proteoglycan biosynthetic process"/>
    <property type="evidence" value="ECO:0007669"/>
    <property type="project" value="TreeGrafter"/>
</dbReference>
<dbReference type="OrthoDB" id="2019572at2759"/>
<name>A0A6S7IH14_PARCT</name>
<keyword evidence="2" id="KW-0812">Transmembrane</keyword>
<comment type="subcellular location">
    <subcellularLocation>
        <location evidence="1">Golgi apparatus membrane</location>
        <topology evidence="1">Single-pass type II membrane protein</topology>
    </subcellularLocation>
</comment>
<evidence type="ECO:0000313" key="5">
    <source>
        <dbReference type="EMBL" id="CAB4018325.1"/>
    </source>
</evidence>
<keyword evidence="4" id="KW-1133">Transmembrane helix</keyword>
<comment type="caution">
    <text evidence="5">The sequence shown here is derived from an EMBL/GenBank/DDBJ whole genome shotgun (WGS) entry which is preliminary data.</text>
</comment>
<reference evidence="5" key="1">
    <citation type="submission" date="2020-04" db="EMBL/GenBank/DDBJ databases">
        <authorList>
            <person name="Alioto T."/>
            <person name="Alioto T."/>
            <person name="Gomez Garrido J."/>
        </authorList>
    </citation>
    <scope>NUCLEOTIDE SEQUENCE</scope>
    <source>
        <strain evidence="5">A484AB</strain>
    </source>
</reference>
<evidence type="ECO:0000256" key="2">
    <source>
        <dbReference type="ARBA" id="ARBA00022692"/>
    </source>
</evidence>
<dbReference type="GO" id="GO:0050650">
    <property type="term" value="P:chondroitin sulfate proteoglycan biosynthetic process"/>
    <property type="evidence" value="ECO:0007669"/>
    <property type="project" value="TreeGrafter"/>
</dbReference>
<dbReference type="EMBL" id="CACRXK020009957">
    <property type="protein sequence ID" value="CAB4018325.1"/>
    <property type="molecule type" value="Genomic_DNA"/>
</dbReference>
<feature type="non-terminal residue" evidence="5">
    <location>
        <position position="1"/>
    </location>
</feature>
<keyword evidence="3" id="KW-0735">Signal-anchor</keyword>
<evidence type="ECO:0000256" key="1">
    <source>
        <dbReference type="ARBA" id="ARBA00004323"/>
    </source>
</evidence>
<dbReference type="GO" id="GO:0000139">
    <property type="term" value="C:Golgi membrane"/>
    <property type="evidence" value="ECO:0007669"/>
    <property type="project" value="UniProtKB-SubCell"/>
</dbReference>
<evidence type="ECO:0000313" key="6">
    <source>
        <dbReference type="Proteomes" id="UP001152795"/>
    </source>
</evidence>
<dbReference type="GO" id="GO:0030158">
    <property type="term" value="F:protein xylosyltransferase activity"/>
    <property type="evidence" value="ECO:0007669"/>
    <property type="project" value="InterPro"/>
</dbReference>
<keyword evidence="6" id="KW-1185">Reference proteome</keyword>
<keyword evidence="4" id="KW-0472">Membrane</keyword>
<accession>A0A6S7IH14</accession>
<dbReference type="Proteomes" id="UP001152795">
    <property type="component" value="Unassembled WGS sequence"/>
</dbReference>
<dbReference type="PANTHER" id="PTHR46025:SF3">
    <property type="entry name" value="XYLOSYLTRANSFERASE OXT"/>
    <property type="match status" value="1"/>
</dbReference>
<dbReference type="Pfam" id="PF12529">
    <property type="entry name" value="Xylo_C"/>
    <property type="match status" value="1"/>
</dbReference>
<dbReference type="InterPro" id="IPR043538">
    <property type="entry name" value="XYLT"/>
</dbReference>
<sequence length="369" mass="42082">RSKYDLFARKFEAIVNQKVINLWDEYLFGKFSLETPALATYWENFYHYLDDDRRLNDALRTYFASFGRLATRHVSSTYCKNLPIGEFKEITYLNQDDVFSGMLILQEISLKGGRSITMETWLSRADQEQMMNLNMSEGPNRLAGLQVGTSWDEKERMFRNHGRLMGPWDDPVLVHYWKKGTPFNIKLMWIDPISVVTGVYEMRVADDWVVSFHKPTYNKPLRPGTWTVKMVYREEGGADLVIGQTSFLIIPLAFKKGIAIDPDQAIASNAGPPAGRYTSQYTIEFDRESANIDVLANVASLNSKKTGQELHEWIDTLVKENWSIEDACAVGSEVRECDGLVQCELTSWSSRSPDPKSEIGQVGVNGTLR</sequence>
<evidence type="ECO:0000256" key="3">
    <source>
        <dbReference type="ARBA" id="ARBA00022968"/>
    </source>
</evidence>
<protein>
    <submittedName>
        <fullName evidence="5">Xylosyltransferase 1-like</fullName>
    </submittedName>
</protein>